<accession>A0A146KZJ8</accession>
<organism evidence="1">
    <name type="scientific">Lygus hesperus</name>
    <name type="common">Western plant bug</name>
    <dbReference type="NCBI Taxonomy" id="30085"/>
    <lineage>
        <taxon>Eukaryota</taxon>
        <taxon>Metazoa</taxon>
        <taxon>Ecdysozoa</taxon>
        <taxon>Arthropoda</taxon>
        <taxon>Hexapoda</taxon>
        <taxon>Insecta</taxon>
        <taxon>Pterygota</taxon>
        <taxon>Neoptera</taxon>
        <taxon>Paraneoptera</taxon>
        <taxon>Hemiptera</taxon>
        <taxon>Heteroptera</taxon>
        <taxon>Panheteroptera</taxon>
        <taxon>Cimicomorpha</taxon>
        <taxon>Miridae</taxon>
        <taxon>Mirini</taxon>
        <taxon>Lygus</taxon>
    </lineage>
</organism>
<proteinExistence type="predicted"/>
<evidence type="ECO:0000313" key="1">
    <source>
        <dbReference type="EMBL" id="JAQ01588.1"/>
    </source>
</evidence>
<dbReference type="AlphaFoldDB" id="A0A146KZJ8"/>
<feature type="non-terminal residue" evidence="1">
    <location>
        <position position="1"/>
    </location>
</feature>
<dbReference type="EMBL" id="GDHC01017041">
    <property type="protein sequence ID" value="JAQ01588.1"/>
    <property type="molecule type" value="Transcribed_RNA"/>
</dbReference>
<protein>
    <submittedName>
        <fullName evidence="1">Uncharacterized protein</fullName>
    </submittedName>
</protein>
<reference evidence="1" key="1">
    <citation type="journal article" date="2016" name="Gigascience">
        <title>De novo construction of an expanded transcriptome assembly for the western tarnished plant bug, Lygus hesperus.</title>
        <authorList>
            <person name="Tassone E.E."/>
            <person name="Geib S.M."/>
            <person name="Hall B."/>
            <person name="Fabrick J.A."/>
            <person name="Brent C.S."/>
            <person name="Hull J.J."/>
        </authorList>
    </citation>
    <scope>NUCLEOTIDE SEQUENCE</scope>
</reference>
<gene>
    <name evidence="1" type="ORF">g.62982</name>
</gene>
<sequence length="212" mass="22759">WASIPKNIGQGPTEKVEGLLGKLRTGVIDPLLKGYKELATELAFQQNVAPGVTRLSSSIENLDRTVDKKDSDSASARMESDESSWTLARVLVRLEEILREQTGGLVVKVDFVAERSDKFQGRLDRVVREDLMGLLRKIDVMIRKSKEAVEAAAISKSAPLLQALLLAVAADLGLSLRGAVSGLVGPGTASAGRGSLTFACRVKGAERRMTGM</sequence>
<name>A0A146KZJ8_LYGHE</name>